<evidence type="ECO:0008006" key="2">
    <source>
        <dbReference type="Google" id="ProtNLM"/>
    </source>
</evidence>
<dbReference type="InterPro" id="IPR021829">
    <property type="entry name" value="DUF3419"/>
</dbReference>
<dbReference type="EMBL" id="MK072083">
    <property type="protein sequence ID" value="AYV78564.1"/>
    <property type="molecule type" value="Genomic_DNA"/>
</dbReference>
<dbReference type="Pfam" id="PF11899">
    <property type="entry name" value="DUF3419"/>
    <property type="match status" value="2"/>
</dbReference>
<evidence type="ECO:0000313" key="1">
    <source>
        <dbReference type="EMBL" id="AYV78564.1"/>
    </source>
</evidence>
<accession>A0A3G4ZW33</accession>
<dbReference type="InterPro" id="IPR029063">
    <property type="entry name" value="SAM-dependent_MTases_sf"/>
</dbReference>
<dbReference type="Gene3D" id="3.40.50.150">
    <property type="entry name" value="Vaccinia Virus protein VP39"/>
    <property type="match status" value="1"/>
</dbReference>
<dbReference type="PANTHER" id="PTHR47473:SF1">
    <property type="entry name" value="METHYLTRANSFERASE DOMAIN-CONTAINING PROTEIN"/>
    <property type="match status" value="1"/>
</dbReference>
<proteinExistence type="predicted"/>
<sequence>MNILFSQVREDPQIELHAIKELNTSDKLKILMITSGGCTVMSLLSQNIEQIDAIDMNQQQNYLCALKITALMLIESNDLLLKFFEGKLCYKFYDDFLINAKNYLSLECYQFWLCNTNFIYNGINQSGKFELLFKELVDSNFNYEKCFNREYLKTIFGNDAVVNSMNKEFSDHFKNIIMMYKNLYNTNDNYFYHQIIYNKYNKETNLPPYFHINKNIIKNNYQKINYICTPFDKYIDNCKYNEYHMIHTSNITDWLNKDQIDVLLLNIHKCLKIDGILIMRRLNGDYDLKNHVKKYFEIINNGVIDKSHFYSQVVVAKKTNKLS</sequence>
<dbReference type="SUPFAM" id="SSF53335">
    <property type="entry name" value="S-adenosyl-L-methionine-dependent methyltransferases"/>
    <property type="match status" value="1"/>
</dbReference>
<gene>
    <name evidence="1" type="ORF">Edafosvirus18_13</name>
</gene>
<organism evidence="1">
    <name type="scientific">Edafosvirus sp</name>
    <dbReference type="NCBI Taxonomy" id="2487765"/>
    <lineage>
        <taxon>Viruses</taxon>
        <taxon>Varidnaviria</taxon>
        <taxon>Bamfordvirae</taxon>
        <taxon>Nucleocytoviricota</taxon>
        <taxon>Megaviricetes</taxon>
        <taxon>Imitervirales</taxon>
        <taxon>Mimiviridae</taxon>
        <taxon>Klosneuvirinae</taxon>
    </lineage>
</organism>
<reference evidence="1" key="1">
    <citation type="submission" date="2018-10" db="EMBL/GenBank/DDBJ databases">
        <title>Hidden diversity of soil giant viruses.</title>
        <authorList>
            <person name="Schulz F."/>
            <person name="Alteio L."/>
            <person name="Goudeau D."/>
            <person name="Ryan E.M."/>
            <person name="Malmstrom R.R."/>
            <person name="Blanchard J."/>
            <person name="Woyke T."/>
        </authorList>
    </citation>
    <scope>NUCLEOTIDE SEQUENCE</scope>
    <source>
        <strain evidence="1">EDV1</strain>
    </source>
</reference>
<dbReference type="PANTHER" id="PTHR47473">
    <property type="entry name" value="BTA1P"/>
    <property type="match status" value="1"/>
</dbReference>
<protein>
    <recommendedName>
        <fullName evidence="2">DUF3419 family protein</fullName>
    </recommendedName>
</protein>
<name>A0A3G4ZW33_9VIRU</name>